<accession>G1D047</accession>
<dbReference type="GeneID" id="40232996"/>
<dbReference type="RefSeq" id="YP_009636260.1">
    <property type="nucleotide sequence ID" value="NC_042316.1"/>
</dbReference>
<dbReference type="Proteomes" id="UP000008404">
    <property type="component" value="Segment"/>
</dbReference>
<dbReference type="EMBL" id="JF937090">
    <property type="protein sequence ID" value="AEK08146.1"/>
    <property type="molecule type" value="Genomic_DNA"/>
</dbReference>
<proteinExistence type="predicted"/>
<reference evidence="1 2" key="1">
    <citation type="journal article" date="2012" name="J. Virol.">
        <title>Complete Genome Sequences of 138 Mycobacteriophages.</title>
        <authorList>
            <consortium name="the Science Education Alliance Phage Hunters Advancing Genomics and Evolutionary Science Program"/>
            <consortium name="the KwaZulu-Natal Research Institute for Tuberculosis and HIV Mycobacterial Genetics Course Students"/>
            <consortium name="the Phage Hunters Integrating Research and Education Program"/>
            <person name="Hatfull G.F."/>
        </authorList>
    </citation>
    <scope>NUCLEOTIDE SEQUENCE [LARGE SCALE GENOMIC DNA]</scope>
    <source>
        <strain evidence="1">Baka</strain>
    </source>
</reference>
<name>G1D047_9CAUD</name>
<organism evidence="1 2">
    <name type="scientific">Mycobacterium phage Baka</name>
    <dbReference type="NCBI Taxonomy" id="2902882"/>
    <lineage>
        <taxon>Viruses</taxon>
        <taxon>Duplodnaviria</taxon>
        <taxon>Heunggongvirae</taxon>
        <taxon>Uroviricota</taxon>
        <taxon>Caudoviricetes</taxon>
        <taxon>Omegavirus</taxon>
        <taxon>Omegavirus baka</taxon>
    </lineage>
</organism>
<gene>
    <name evidence="1" type="primary">89</name>
    <name evidence="1" type="ORF">PBI_BAKA_89</name>
</gene>
<sequence length="103" mass="12167">MVETYFLRGRGGHRVDSMSQYLNQWGEKILGLYISTLPDFVEDHWQVLGLKDHDFDRRHYGRRYELKKTNDSGTQGWVAGRFSREELTGLRDMLTRVLEADDE</sequence>
<dbReference type="KEGG" id="vg:40232996"/>
<evidence type="ECO:0000313" key="1">
    <source>
        <dbReference type="EMBL" id="AEK08146.1"/>
    </source>
</evidence>
<protein>
    <submittedName>
        <fullName evidence="1">Uncharacterized protein</fullName>
    </submittedName>
</protein>
<keyword evidence="2" id="KW-1185">Reference proteome</keyword>
<evidence type="ECO:0000313" key="2">
    <source>
        <dbReference type="Proteomes" id="UP000008404"/>
    </source>
</evidence>